<keyword evidence="3" id="KW-1185">Reference proteome</keyword>
<name>A0ABX8J552_9BACT</name>
<organism evidence="2 3">
    <name type="scientific">Geomonas oryzisoli</name>
    <dbReference type="NCBI Taxonomy" id="2847992"/>
    <lineage>
        <taxon>Bacteria</taxon>
        <taxon>Pseudomonadati</taxon>
        <taxon>Thermodesulfobacteriota</taxon>
        <taxon>Desulfuromonadia</taxon>
        <taxon>Geobacterales</taxon>
        <taxon>Geobacteraceae</taxon>
        <taxon>Geomonas</taxon>
    </lineage>
</organism>
<protein>
    <submittedName>
        <fullName evidence="2">YajG family lipoprotein</fullName>
    </submittedName>
</protein>
<sequence length="201" mass="21457">MRKRLVALGLAAIAVMSVCGCAITTDTIALKYQPQSGVTALQGAQSVVVDVKVKDSRLIQDKVSCKKNGFGMEMARIVPAEDVSVTFQKALEQELKARGFAIRPDAVVTVDAELNKFYSDFKMGFVSVDAIAECSLGITVKGKKGNLLFSRQYMTEGAERNGMIAGGDNARLALEQALAQGMQKLFADPGFIAALLDASKS</sequence>
<evidence type="ECO:0000313" key="2">
    <source>
        <dbReference type="EMBL" id="QWV93589.1"/>
    </source>
</evidence>
<dbReference type="Proteomes" id="UP000683557">
    <property type="component" value="Chromosome"/>
</dbReference>
<reference evidence="2 3" key="1">
    <citation type="submission" date="2021-06" db="EMBL/GenBank/DDBJ databases">
        <title>Gemonas diversity in paddy soil.</title>
        <authorList>
            <person name="Liu G."/>
        </authorList>
    </citation>
    <scope>NUCLEOTIDE SEQUENCE [LARGE SCALE GENOMIC DNA]</scope>
    <source>
        <strain evidence="2 3">RG10</strain>
    </source>
</reference>
<keyword evidence="1" id="KW-0732">Signal</keyword>
<dbReference type="EMBL" id="CP076723">
    <property type="protein sequence ID" value="QWV93589.1"/>
    <property type="molecule type" value="Genomic_DNA"/>
</dbReference>
<dbReference type="InterPro" id="IPR005619">
    <property type="entry name" value="Uncharacterised_YajG"/>
</dbReference>
<dbReference type="Pfam" id="PF03923">
    <property type="entry name" value="Lipoprotein_16"/>
    <property type="match status" value="1"/>
</dbReference>
<dbReference type="RefSeq" id="WP_216800338.1">
    <property type="nucleotide sequence ID" value="NZ_CP076723.1"/>
</dbReference>
<evidence type="ECO:0000313" key="3">
    <source>
        <dbReference type="Proteomes" id="UP000683557"/>
    </source>
</evidence>
<feature type="chain" id="PRO_5045187417" evidence="1">
    <location>
        <begin position="23"/>
        <end position="201"/>
    </location>
</feature>
<dbReference type="PROSITE" id="PS51257">
    <property type="entry name" value="PROKAR_LIPOPROTEIN"/>
    <property type="match status" value="1"/>
</dbReference>
<gene>
    <name evidence="2" type="ORF">KP004_20935</name>
</gene>
<evidence type="ECO:0000256" key="1">
    <source>
        <dbReference type="SAM" id="SignalP"/>
    </source>
</evidence>
<accession>A0ABX8J552</accession>
<proteinExistence type="predicted"/>
<feature type="signal peptide" evidence="1">
    <location>
        <begin position="1"/>
        <end position="22"/>
    </location>
</feature>
<keyword evidence="2" id="KW-0449">Lipoprotein</keyword>